<feature type="domain" description="Four-carbon acid sugar kinase N-terminal" evidence="7">
    <location>
        <begin position="6"/>
        <end position="223"/>
    </location>
</feature>
<dbReference type="InterPro" id="IPR010737">
    <property type="entry name" value="4-carb_acid_sugar_kinase_N"/>
</dbReference>
<accession>A0ABV6HVP1</accession>
<dbReference type="Pfam" id="PF07005">
    <property type="entry name" value="SBD_N"/>
    <property type="match status" value="1"/>
</dbReference>
<evidence type="ECO:0000259" key="7">
    <source>
        <dbReference type="Pfam" id="PF07005"/>
    </source>
</evidence>
<keyword evidence="4 9" id="KW-0418">Kinase</keyword>
<keyword evidence="5" id="KW-0067">ATP-binding</keyword>
<evidence type="ECO:0000256" key="5">
    <source>
        <dbReference type="ARBA" id="ARBA00022840"/>
    </source>
</evidence>
<comment type="caution">
    <text evidence="9">The sequence shown here is derived from an EMBL/GenBank/DDBJ whole genome shotgun (WGS) entry which is preliminary data.</text>
</comment>
<feature type="domain" description="Four-carbon acid sugar kinase nucleotide binding" evidence="8">
    <location>
        <begin position="244"/>
        <end position="405"/>
    </location>
</feature>
<dbReference type="GO" id="GO:0016301">
    <property type="term" value="F:kinase activity"/>
    <property type="evidence" value="ECO:0007669"/>
    <property type="project" value="UniProtKB-KW"/>
</dbReference>
<evidence type="ECO:0000313" key="9">
    <source>
        <dbReference type="EMBL" id="MFC0322932.1"/>
    </source>
</evidence>
<keyword evidence="6" id="KW-0119">Carbohydrate metabolism</keyword>
<evidence type="ECO:0000313" key="10">
    <source>
        <dbReference type="Proteomes" id="UP001589769"/>
    </source>
</evidence>
<name>A0ABV6HVP1_9PAST</name>
<reference evidence="9 10" key="1">
    <citation type="submission" date="2024-09" db="EMBL/GenBank/DDBJ databases">
        <authorList>
            <person name="Sun Q."/>
            <person name="Mori K."/>
        </authorList>
    </citation>
    <scope>NUCLEOTIDE SEQUENCE [LARGE SCALE GENOMIC DNA]</scope>
    <source>
        <strain evidence="9 10">CCM 7538</strain>
    </source>
</reference>
<dbReference type="InterPro" id="IPR031475">
    <property type="entry name" value="NBD_C"/>
</dbReference>
<keyword evidence="3" id="KW-0547">Nucleotide-binding</keyword>
<keyword evidence="10" id="KW-1185">Reference proteome</keyword>
<dbReference type="Pfam" id="PF17042">
    <property type="entry name" value="NBD_C"/>
    <property type="match status" value="1"/>
</dbReference>
<sequence>MKENRLLVVADDLTGANDTEIMFASKGYSTILETNDESLNMADFSQANVFTVSTDSRALGNLASDRTYDAVIAGIKNGITQLYLKIDSTMRGSVKYQIDGALKAWKRLYPNAKAIICSAYPEMGRTIHNGILYVNDVPVKDTPSGKDAICPVLSSKMVDLLPNAVLLTGKTEKELIKQILSSSSDQFIIDAVTEDDLSIIGNVINDLGNSIIPVGSAGLANKLDMQFNIYGESSNKNLSLGRSLILVTSIHETSQQQVDEYISHAGGSSIVFNPSPLQLLNHEISSSALKQQLGVLIKSSKDNVIIRANPTKAPVQDGNINSIARILAKDLAELGLFCLDNEHFDSLILFGGDGAAMLLNKMNITEMRLLFSIVPGVPLCKIDNTKYQGLIVMTKSGGFGNKDLLRMIKERV</sequence>
<proteinExistence type="inferred from homology"/>
<evidence type="ECO:0000256" key="2">
    <source>
        <dbReference type="ARBA" id="ARBA00022679"/>
    </source>
</evidence>
<protein>
    <submittedName>
        <fullName evidence="9">Four-carbon acid sugar kinase family protein</fullName>
        <ecNumber evidence="9">2.7.1.-</ecNumber>
    </submittedName>
</protein>
<evidence type="ECO:0000256" key="3">
    <source>
        <dbReference type="ARBA" id="ARBA00022741"/>
    </source>
</evidence>
<dbReference type="EC" id="2.7.1.-" evidence="9"/>
<dbReference type="Gene3D" id="3.40.980.20">
    <property type="entry name" value="Four-carbon acid sugar kinase, nucleotide binding domain"/>
    <property type="match status" value="1"/>
</dbReference>
<gene>
    <name evidence="9" type="ORF">ACFFHT_05095</name>
</gene>
<dbReference type="SUPFAM" id="SSF142764">
    <property type="entry name" value="YgbK-like"/>
    <property type="match status" value="1"/>
</dbReference>
<dbReference type="EMBL" id="JBHLWA010000021">
    <property type="protein sequence ID" value="MFC0322932.1"/>
    <property type="molecule type" value="Genomic_DNA"/>
</dbReference>
<dbReference type="Gene3D" id="3.40.50.10840">
    <property type="entry name" value="Putative sugar-binding, N-terminal domain"/>
    <property type="match status" value="1"/>
</dbReference>
<dbReference type="RefSeq" id="WP_382374070.1">
    <property type="nucleotide sequence ID" value="NZ_JBHLWA010000021.1"/>
</dbReference>
<comment type="similarity">
    <text evidence="1">Belongs to the four-carbon acid sugar kinase family.</text>
</comment>
<evidence type="ECO:0000259" key="8">
    <source>
        <dbReference type="Pfam" id="PF17042"/>
    </source>
</evidence>
<dbReference type="InterPro" id="IPR042213">
    <property type="entry name" value="NBD_C_sf"/>
</dbReference>
<organism evidence="9 10">
    <name type="scientific">Gallibacterium melopsittaci</name>
    <dbReference type="NCBI Taxonomy" id="516063"/>
    <lineage>
        <taxon>Bacteria</taxon>
        <taxon>Pseudomonadati</taxon>
        <taxon>Pseudomonadota</taxon>
        <taxon>Gammaproteobacteria</taxon>
        <taxon>Pasteurellales</taxon>
        <taxon>Pasteurellaceae</taxon>
        <taxon>Gallibacterium</taxon>
    </lineage>
</organism>
<dbReference type="InterPro" id="IPR037051">
    <property type="entry name" value="4-carb_acid_sugar_kinase_N_sf"/>
</dbReference>
<keyword evidence="2 9" id="KW-0808">Transferase</keyword>
<evidence type="ECO:0000256" key="6">
    <source>
        <dbReference type="ARBA" id="ARBA00023277"/>
    </source>
</evidence>
<evidence type="ECO:0000256" key="4">
    <source>
        <dbReference type="ARBA" id="ARBA00022777"/>
    </source>
</evidence>
<evidence type="ECO:0000256" key="1">
    <source>
        <dbReference type="ARBA" id="ARBA00005715"/>
    </source>
</evidence>
<dbReference type="Proteomes" id="UP001589769">
    <property type="component" value="Unassembled WGS sequence"/>
</dbReference>